<comment type="caution">
    <text evidence="8">The sequence shown here is derived from an EMBL/GenBank/DDBJ whole genome shotgun (WGS) entry which is preliminary data.</text>
</comment>
<dbReference type="AlphaFoldDB" id="A0A918RGN1"/>
<feature type="active site" description="Proton acceptor" evidence="4">
    <location>
        <position position="348"/>
    </location>
</feature>
<dbReference type="GO" id="GO:0003988">
    <property type="term" value="F:acetyl-CoA C-acyltransferase activity"/>
    <property type="evidence" value="ECO:0007669"/>
    <property type="project" value="UniProtKB-ARBA"/>
</dbReference>
<dbReference type="CDD" id="cd00751">
    <property type="entry name" value="thiolase"/>
    <property type="match status" value="1"/>
</dbReference>
<sequence>MLKEIYIVSAKRTPLGGFQGALSSQTAPQLGAVAIQAALTAAGIQPDQVDEVYMGNVISAGVGQAPARQAALKASLPVSTPCTTVSKVCGSGMKSVMLAADAMQLGGVDCVVAGGMESMSLAPYLLPKARAGFRLGHQSTKDSMFVDGLEDADSGRLMGEFGQQTADRFGIGREAMDAFAIESLRRATEATDKAYFTDEIAALEIQGRGGVTTVVEDEQVRTAKPEKIPQLKPAFAKDGTVTAANSSSISDGAAALVLMTEDAMAARGASALAKISAYESHAQKPEEFTLAPIGAMQKLLQKLDWRVDDVDLFEINEAFAVVTMAAMQELGIPRDKVNVNGGACALGHPLGASGARIIVTLVHALRRLDKKRGIASLCIGGGEATAIAVELV</sequence>
<organism evidence="8 9">
    <name type="scientific">Arenicella chitinivorans</name>
    <dbReference type="NCBI Taxonomy" id="1329800"/>
    <lineage>
        <taxon>Bacteria</taxon>
        <taxon>Pseudomonadati</taxon>
        <taxon>Pseudomonadota</taxon>
        <taxon>Gammaproteobacteria</taxon>
        <taxon>Arenicellales</taxon>
        <taxon>Arenicellaceae</taxon>
        <taxon>Arenicella</taxon>
    </lineage>
</organism>
<keyword evidence="2 5" id="KW-0808">Transferase</keyword>
<dbReference type="Pfam" id="PF00108">
    <property type="entry name" value="Thiolase_N"/>
    <property type="match status" value="1"/>
</dbReference>
<evidence type="ECO:0000256" key="3">
    <source>
        <dbReference type="ARBA" id="ARBA00023315"/>
    </source>
</evidence>
<name>A0A918RGN1_9GAMM</name>
<reference evidence="8" key="1">
    <citation type="journal article" date="2014" name="Int. J. Syst. Evol. Microbiol.">
        <title>Complete genome sequence of Corynebacterium casei LMG S-19264T (=DSM 44701T), isolated from a smear-ripened cheese.</title>
        <authorList>
            <consortium name="US DOE Joint Genome Institute (JGI-PGF)"/>
            <person name="Walter F."/>
            <person name="Albersmeier A."/>
            <person name="Kalinowski J."/>
            <person name="Ruckert C."/>
        </authorList>
    </citation>
    <scope>NUCLEOTIDE SEQUENCE</scope>
    <source>
        <strain evidence="8">KCTC 12711</strain>
    </source>
</reference>
<comment type="similarity">
    <text evidence="1 5">Belongs to the thiolase-like superfamily. Thiolase family.</text>
</comment>
<proteinExistence type="inferred from homology"/>
<dbReference type="SUPFAM" id="SSF53901">
    <property type="entry name" value="Thiolase-like"/>
    <property type="match status" value="2"/>
</dbReference>
<feature type="domain" description="Thiolase C-terminal" evidence="7">
    <location>
        <begin position="271"/>
        <end position="390"/>
    </location>
</feature>
<evidence type="ECO:0000256" key="1">
    <source>
        <dbReference type="ARBA" id="ARBA00010982"/>
    </source>
</evidence>
<gene>
    <name evidence="8" type="primary">atoB</name>
    <name evidence="8" type="ORF">GCM10008090_03150</name>
</gene>
<feature type="active site" description="Acyl-thioester intermediate" evidence="4">
    <location>
        <position position="89"/>
    </location>
</feature>
<dbReference type="Proteomes" id="UP000614811">
    <property type="component" value="Unassembled WGS sequence"/>
</dbReference>
<dbReference type="InterPro" id="IPR016039">
    <property type="entry name" value="Thiolase-like"/>
</dbReference>
<evidence type="ECO:0000259" key="7">
    <source>
        <dbReference type="Pfam" id="PF02803"/>
    </source>
</evidence>
<keyword evidence="9" id="KW-1185">Reference proteome</keyword>
<dbReference type="PROSITE" id="PS00098">
    <property type="entry name" value="THIOLASE_1"/>
    <property type="match status" value="1"/>
</dbReference>
<evidence type="ECO:0000256" key="2">
    <source>
        <dbReference type="ARBA" id="ARBA00022679"/>
    </source>
</evidence>
<dbReference type="InterPro" id="IPR020610">
    <property type="entry name" value="Thiolase_AS"/>
</dbReference>
<evidence type="ECO:0000313" key="9">
    <source>
        <dbReference type="Proteomes" id="UP000614811"/>
    </source>
</evidence>
<dbReference type="InterPro" id="IPR020616">
    <property type="entry name" value="Thiolase_N"/>
</dbReference>
<dbReference type="PIRSF" id="PIRSF000429">
    <property type="entry name" value="Ac-CoA_Ac_transf"/>
    <property type="match status" value="1"/>
</dbReference>
<evidence type="ECO:0000259" key="6">
    <source>
        <dbReference type="Pfam" id="PF00108"/>
    </source>
</evidence>
<evidence type="ECO:0000256" key="4">
    <source>
        <dbReference type="PIRSR" id="PIRSR000429-1"/>
    </source>
</evidence>
<dbReference type="Gene3D" id="3.40.47.10">
    <property type="match status" value="1"/>
</dbReference>
<evidence type="ECO:0000313" key="8">
    <source>
        <dbReference type="EMBL" id="GGZ98136.1"/>
    </source>
</evidence>
<dbReference type="Pfam" id="PF02803">
    <property type="entry name" value="Thiolase_C"/>
    <property type="match status" value="1"/>
</dbReference>
<dbReference type="GO" id="GO:0044281">
    <property type="term" value="P:small molecule metabolic process"/>
    <property type="evidence" value="ECO:0007669"/>
    <property type="project" value="UniProtKB-ARBA"/>
</dbReference>
<dbReference type="InterPro" id="IPR020615">
    <property type="entry name" value="Thiolase_acyl_enz_int_AS"/>
</dbReference>
<feature type="active site" description="Proton acceptor" evidence="4">
    <location>
        <position position="378"/>
    </location>
</feature>
<protein>
    <submittedName>
        <fullName evidence="8">Acetyl-CoA acetyltransferase</fullName>
    </submittedName>
</protein>
<dbReference type="PANTHER" id="PTHR18919">
    <property type="entry name" value="ACETYL-COA C-ACYLTRANSFERASE"/>
    <property type="match status" value="1"/>
</dbReference>
<dbReference type="PANTHER" id="PTHR18919:SF164">
    <property type="entry name" value="ACETYL-COA ACETYLTRANSFERASE"/>
    <property type="match status" value="1"/>
</dbReference>
<evidence type="ECO:0000256" key="5">
    <source>
        <dbReference type="RuleBase" id="RU003557"/>
    </source>
</evidence>
<reference evidence="8" key="2">
    <citation type="submission" date="2020-09" db="EMBL/GenBank/DDBJ databases">
        <authorList>
            <person name="Sun Q."/>
            <person name="Kim S."/>
        </authorList>
    </citation>
    <scope>NUCLEOTIDE SEQUENCE</scope>
    <source>
        <strain evidence="8">KCTC 12711</strain>
    </source>
</reference>
<dbReference type="FunFam" id="3.40.47.10:FF:000010">
    <property type="entry name" value="Acetyl-CoA acetyltransferase (Thiolase)"/>
    <property type="match status" value="1"/>
</dbReference>
<dbReference type="NCBIfam" id="TIGR01930">
    <property type="entry name" value="AcCoA-C-Actrans"/>
    <property type="match status" value="1"/>
</dbReference>
<accession>A0A918RGN1</accession>
<dbReference type="PROSITE" id="PS00099">
    <property type="entry name" value="THIOLASE_3"/>
    <property type="match status" value="1"/>
</dbReference>
<dbReference type="EMBL" id="BMXA01000001">
    <property type="protein sequence ID" value="GGZ98136.1"/>
    <property type="molecule type" value="Genomic_DNA"/>
</dbReference>
<feature type="domain" description="Thiolase N-terminal" evidence="6">
    <location>
        <begin position="5"/>
        <end position="262"/>
    </location>
</feature>
<dbReference type="InterPro" id="IPR002155">
    <property type="entry name" value="Thiolase"/>
</dbReference>
<keyword evidence="3 5" id="KW-0012">Acyltransferase</keyword>
<dbReference type="InterPro" id="IPR020617">
    <property type="entry name" value="Thiolase_C"/>
</dbReference>